<evidence type="ECO:0000313" key="3">
    <source>
        <dbReference type="Proteomes" id="UP000015464"/>
    </source>
</evidence>
<dbReference type="GO" id="GO:0005085">
    <property type="term" value="F:guanyl-nucleotide exchange factor activity"/>
    <property type="evidence" value="ECO:0007669"/>
    <property type="project" value="InterPro"/>
</dbReference>
<name>S9VSR5_SCHCR</name>
<dbReference type="GeneID" id="25034869"/>
<gene>
    <name evidence="2" type="ORF">SPOG_00537</name>
</gene>
<dbReference type="InterPro" id="IPR000219">
    <property type="entry name" value="DH_dom"/>
</dbReference>
<organism evidence="2 3">
    <name type="scientific">Schizosaccharomyces cryophilus (strain OY26 / ATCC MYA-4695 / CBS 11777 / NBRC 106824 / NRRL Y48691)</name>
    <name type="common">Fission yeast</name>
    <dbReference type="NCBI Taxonomy" id="653667"/>
    <lineage>
        <taxon>Eukaryota</taxon>
        <taxon>Fungi</taxon>
        <taxon>Dikarya</taxon>
        <taxon>Ascomycota</taxon>
        <taxon>Taphrinomycotina</taxon>
        <taxon>Schizosaccharomycetes</taxon>
        <taxon>Schizosaccharomycetales</taxon>
        <taxon>Schizosaccharomycetaceae</taxon>
        <taxon>Schizosaccharomyces</taxon>
    </lineage>
</organism>
<dbReference type="InterPro" id="IPR035899">
    <property type="entry name" value="DBL_dom_sf"/>
</dbReference>
<protein>
    <submittedName>
        <fullName evidence="2">Rho guanine nucleotide exchange factor</fullName>
    </submittedName>
</protein>
<accession>S9VSR5</accession>
<dbReference type="Proteomes" id="UP000015464">
    <property type="component" value="Unassembled WGS sequence"/>
</dbReference>
<dbReference type="HOGENOM" id="CLU_829381_0_0_1"/>
<evidence type="ECO:0000313" key="2">
    <source>
        <dbReference type="EMBL" id="EPY50928.1"/>
    </source>
</evidence>
<dbReference type="SUPFAM" id="SSF48065">
    <property type="entry name" value="DBL homology domain (DH-domain)"/>
    <property type="match status" value="1"/>
</dbReference>
<dbReference type="STRING" id="653667.S9VSR5"/>
<sequence length="336" mass="38588">MAFLEGIHLFRSLTRGKSFQKEIKNNNIQKDTGSHAFIEANSVKTPYTEYASILKELTSTELKYVLELKKILNEIILPIESQSLSQEAIGICTCVKTLTRFHGILHGEMLITRSPVLLLLKYLPVFRDVYQMYTINLAGIYEVEKAASPYTICGNRLLIPLQHLLRYPMHLARICKLLQKHPWLEKNLYMFVQALEGFKQLCTFIDEEKGRDEGNHLLKDLCRNQGIALDIPRHIRFKGLIVVAKPKVYDFNACVFCDDGLIVWTKLLDTKEMTPISIEQCLYVSQISLSVVVVTLTLKGQLLKRHLALHTLGASVFLKWYQQRSKLDSPKSNNFF</sequence>
<dbReference type="RefSeq" id="XP_013024165.1">
    <property type="nucleotide sequence ID" value="XM_013168711.1"/>
</dbReference>
<dbReference type="AlphaFoldDB" id="S9VSR5"/>
<keyword evidence="3" id="KW-1185">Reference proteome</keyword>
<dbReference type="OrthoDB" id="5340910at2759"/>
<feature type="domain" description="DH" evidence="1">
    <location>
        <begin position="49"/>
        <end position="208"/>
    </location>
</feature>
<proteinExistence type="predicted"/>
<dbReference type="OMA" id="GICTCVK"/>
<evidence type="ECO:0000259" key="1">
    <source>
        <dbReference type="PROSITE" id="PS50010"/>
    </source>
</evidence>
<dbReference type="EMBL" id="KE546992">
    <property type="protein sequence ID" value="EPY50928.1"/>
    <property type="molecule type" value="Genomic_DNA"/>
</dbReference>
<dbReference type="Gene3D" id="1.20.900.10">
    <property type="entry name" value="Dbl homology (DH) domain"/>
    <property type="match status" value="1"/>
</dbReference>
<dbReference type="GO" id="GO:0032153">
    <property type="term" value="C:cell division site"/>
    <property type="evidence" value="ECO:0007669"/>
    <property type="project" value="UniProtKB-ARBA"/>
</dbReference>
<reference evidence="2 3" key="1">
    <citation type="journal article" date="2011" name="Science">
        <title>Comparative functional genomics of the fission yeasts.</title>
        <authorList>
            <person name="Rhind N."/>
            <person name="Chen Z."/>
            <person name="Yassour M."/>
            <person name="Thompson D.A."/>
            <person name="Haas B.J."/>
            <person name="Habib N."/>
            <person name="Wapinski I."/>
            <person name="Roy S."/>
            <person name="Lin M.F."/>
            <person name="Heiman D.I."/>
            <person name="Young S.K."/>
            <person name="Furuya K."/>
            <person name="Guo Y."/>
            <person name="Pidoux A."/>
            <person name="Chen H.M."/>
            <person name="Robbertse B."/>
            <person name="Goldberg J.M."/>
            <person name="Aoki K."/>
            <person name="Bayne E.H."/>
            <person name="Berlin A.M."/>
            <person name="Desjardins C.A."/>
            <person name="Dobbs E."/>
            <person name="Dukaj L."/>
            <person name="Fan L."/>
            <person name="FitzGerald M.G."/>
            <person name="French C."/>
            <person name="Gujja S."/>
            <person name="Hansen K."/>
            <person name="Keifenheim D."/>
            <person name="Levin J.Z."/>
            <person name="Mosher R.A."/>
            <person name="Mueller C.A."/>
            <person name="Pfiffner J."/>
            <person name="Priest M."/>
            <person name="Russ C."/>
            <person name="Smialowska A."/>
            <person name="Swoboda P."/>
            <person name="Sykes S.M."/>
            <person name="Vaughn M."/>
            <person name="Vengrova S."/>
            <person name="Yoder R."/>
            <person name="Zeng Q."/>
            <person name="Allshire R."/>
            <person name="Baulcombe D."/>
            <person name="Birren B.W."/>
            <person name="Brown W."/>
            <person name="Ekwall K."/>
            <person name="Kellis M."/>
            <person name="Leatherwood J."/>
            <person name="Levin H."/>
            <person name="Margalit H."/>
            <person name="Martienssen R."/>
            <person name="Nieduszynski C.A."/>
            <person name="Spatafora J.W."/>
            <person name="Friedman N."/>
            <person name="Dalgaard J.Z."/>
            <person name="Baumann P."/>
            <person name="Niki H."/>
            <person name="Regev A."/>
            <person name="Nusbaum C."/>
        </authorList>
    </citation>
    <scope>NUCLEOTIDE SEQUENCE [LARGE SCALE GENOMIC DNA]</scope>
    <source>
        <strain evidence="3">OY26 / ATCC MYA-4695 / CBS 11777 / NBRC 106824 / NRRL Y48691</strain>
    </source>
</reference>
<dbReference type="PROSITE" id="PS50010">
    <property type="entry name" value="DH_2"/>
    <property type="match status" value="1"/>
</dbReference>